<dbReference type="Pfam" id="PF03629">
    <property type="entry name" value="SASA"/>
    <property type="match status" value="1"/>
</dbReference>
<dbReference type="InterPro" id="IPR052940">
    <property type="entry name" value="Carb_Esterase_6"/>
</dbReference>
<evidence type="ECO:0000256" key="1">
    <source>
        <dbReference type="ARBA" id="ARBA00022801"/>
    </source>
</evidence>
<dbReference type="RefSeq" id="WP_099644857.1">
    <property type="nucleotide sequence ID" value="NZ_KZ319287.1"/>
</dbReference>
<accession>A0A2G1VX16</accession>
<name>A0A2G1VX16_9FLAO</name>
<dbReference type="OrthoDB" id="9795554at2"/>
<organism evidence="4 5">
    <name type="scientific">Leeuwenhoekiella nanhaiensis</name>
    <dbReference type="NCBI Taxonomy" id="1655491"/>
    <lineage>
        <taxon>Bacteria</taxon>
        <taxon>Pseudomonadati</taxon>
        <taxon>Bacteroidota</taxon>
        <taxon>Flavobacteriia</taxon>
        <taxon>Flavobacteriales</taxon>
        <taxon>Flavobacteriaceae</taxon>
        <taxon>Leeuwenhoekiella</taxon>
    </lineage>
</organism>
<comment type="caution">
    <text evidence="4">The sequence shown here is derived from an EMBL/GenBank/DDBJ whole genome shotgun (WGS) entry which is preliminary data.</text>
</comment>
<evidence type="ECO:0000256" key="2">
    <source>
        <dbReference type="SAM" id="SignalP"/>
    </source>
</evidence>
<keyword evidence="1" id="KW-0378">Hydrolase</keyword>
<dbReference type="PANTHER" id="PTHR31988:SF19">
    <property type="entry name" value="9-O-ACETYL-N-ACETYLNEURAMINIC ACID DEACETYLASE-RELATED"/>
    <property type="match status" value="1"/>
</dbReference>
<evidence type="ECO:0000313" key="4">
    <source>
        <dbReference type="EMBL" id="PHQ31316.1"/>
    </source>
</evidence>
<feature type="domain" description="Sialate O-acetylesterase" evidence="3">
    <location>
        <begin position="29"/>
        <end position="300"/>
    </location>
</feature>
<evidence type="ECO:0000259" key="3">
    <source>
        <dbReference type="Pfam" id="PF03629"/>
    </source>
</evidence>
<sequence>MILRFFGILAGLALPLSGLAQQTAKDTIHLYFLGGQSNMEGYGYTKDLPDSLDTTFENMYIFEGNPTDDEQPVGGQGVWEPLQPGHGTGFKSDGITNTHSDRFGIELSFAKKLQQYYPGQKIALVKYAKGGSSIDSLAAGRFGAWDPHYNGKNGINQYDHFLATLNNALTTKDLDSNGREDYLVPMGILWMQGESDGDKTEAIAQEYYQNLSQLMNLIRASLRTDDLPVVVGKISDSWNAPDGKVWDYGELVQYAQEKFAREDGNAAIIRSTRYYKYSDPWHYDSAGYIHFGEQFADAVYRLHE</sequence>
<dbReference type="InterPro" id="IPR005181">
    <property type="entry name" value="SASA"/>
</dbReference>
<dbReference type="InterPro" id="IPR036514">
    <property type="entry name" value="SGNH_hydro_sf"/>
</dbReference>
<reference evidence="4 5" key="1">
    <citation type="submission" date="2017-08" db="EMBL/GenBank/DDBJ databases">
        <title>The whole genome shortgun sequences of strain Leeuwenhoekiella nanhaiensis G18 from the South China Sea.</title>
        <authorList>
            <person name="Liu Q."/>
        </authorList>
    </citation>
    <scope>NUCLEOTIDE SEQUENCE [LARGE SCALE GENOMIC DNA]</scope>
    <source>
        <strain evidence="4 5">G18</strain>
    </source>
</reference>
<proteinExistence type="predicted"/>
<protein>
    <recommendedName>
        <fullName evidence="3">Sialate O-acetylesterase domain-containing protein</fullName>
    </recommendedName>
</protein>
<dbReference type="AlphaFoldDB" id="A0A2G1VX16"/>
<dbReference type="PANTHER" id="PTHR31988">
    <property type="entry name" value="ESTERASE, PUTATIVE (DUF303)-RELATED"/>
    <property type="match status" value="1"/>
</dbReference>
<dbReference type="GO" id="GO:0016788">
    <property type="term" value="F:hydrolase activity, acting on ester bonds"/>
    <property type="evidence" value="ECO:0007669"/>
    <property type="project" value="UniProtKB-ARBA"/>
</dbReference>
<dbReference type="SUPFAM" id="SSF52266">
    <property type="entry name" value="SGNH hydrolase"/>
    <property type="match status" value="1"/>
</dbReference>
<dbReference type="Gene3D" id="3.40.50.1110">
    <property type="entry name" value="SGNH hydrolase"/>
    <property type="match status" value="1"/>
</dbReference>
<evidence type="ECO:0000313" key="5">
    <source>
        <dbReference type="Proteomes" id="UP000229433"/>
    </source>
</evidence>
<keyword evidence="2" id="KW-0732">Signal</keyword>
<keyword evidence="5" id="KW-1185">Reference proteome</keyword>
<gene>
    <name evidence="4" type="ORF">CJ305_03635</name>
</gene>
<feature type="signal peptide" evidence="2">
    <location>
        <begin position="1"/>
        <end position="20"/>
    </location>
</feature>
<dbReference type="EMBL" id="NQXA01000001">
    <property type="protein sequence ID" value="PHQ31316.1"/>
    <property type="molecule type" value="Genomic_DNA"/>
</dbReference>
<feature type="chain" id="PRO_5013868015" description="Sialate O-acetylesterase domain-containing protein" evidence="2">
    <location>
        <begin position="21"/>
        <end position="304"/>
    </location>
</feature>
<dbReference type="Proteomes" id="UP000229433">
    <property type="component" value="Unassembled WGS sequence"/>
</dbReference>